<proteinExistence type="predicted"/>
<dbReference type="EMBL" id="JWHT01000022">
    <property type="protein sequence ID" value="KIU24914.1"/>
    <property type="molecule type" value="Genomic_DNA"/>
</dbReference>
<dbReference type="Proteomes" id="UP000244870">
    <property type="component" value="Chromosome"/>
</dbReference>
<dbReference type="EMBL" id="CP020928">
    <property type="protein sequence ID" value="AWF94596.1"/>
    <property type="molecule type" value="Genomic_DNA"/>
</dbReference>
<reference evidence="3 4" key="1">
    <citation type="journal article" date="2015" name="Microbiology (Mosc.)">
        <title>Genomics of the Weissella cibaria species with an examination of its metabolic traits.</title>
        <authorList>
            <person name="Lynch K.M."/>
            <person name="Lucid A."/>
            <person name="Arendt E.K."/>
            <person name="Sleator R.D."/>
            <person name="Lucey B."/>
            <person name="Coffey A."/>
        </authorList>
    </citation>
    <scope>NUCLEOTIDE SEQUENCE [LARGE SCALE GENOMIC DNA]</scope>
    <source>
        <strain evidence="3 4">AB3b</strain>
    </source>
</reference>
<dbReference type="PATRIC" id="fig|137591.24.peg.878"/>
<evidence type="ECO:0000313" key="4">
    <source>
        <dbReference type="Proteomes" id="UP000032289"/>
    </source>
</evidence>
<organism evidence="3 4">
    <name type="scientific">Weissella cibaria</name>
    <dbReference type="NCBI Taxonomy" id="137591"/>
    <lineage>
        <taxon>Bacteria</taxon>
        <taxon>Bacillati</taxon>
        <taxon>Bacillota</taxon>
        <taxon>Bacilli</taxon>
        <taxon>Lactobacillales</taxon>
        <taxon>Lactobacillaceae</taxon>
        <taxon>Weissella</taxon>
    </lineage>
</organism>
<dbReference type="AlphaFoldDB" id="A0A0D1KJP2"/>
<dbReference type="Proteomes" id="UP000032289">
    <property type="component" value="Unassembled WGS sequence"/>
</dbReference>
<gene>
    <name evidence="3" type="ORF">ab3b_00895</name>
    <name evidence="2" type="ORF">B6254_0149</name>
</gene>
<feature type="transmembrane region" description="Helical" evidence="1">
    <location>
        <begin position="41"/>
        <end position="67"/>
    </location>
</feature>
<evidence type="ECO:0000313" key="5">
    <source>
        <dbReference type="Proteomes" id="UP000244870"/>
    </source>
</evidence>
<evidence type="ECO:0000256" key="1">
    <source>
        <dbReference type="SAM" id="Phobius"/>
    </source>
</evidence>
<keyword evidence="1" id="KW-0812">Transmembrane</keyword>
<accession>A0A0D1KJP2</accession>
<evidence type="ECO:0000313" key="3">
    <source>
        <dbReference type="EMBL" id="KIU24914.1"/>
    </source>
</evidence>
<reference evidence="2 5" key="2">
    <citation type="submission" date="2017-04" db="EMBL/GenBank/DDBJ databases">
        <title>Weissella cibaria strain m2 complete genome.</title>
        <authorList>
            <person name="Pan Q."/>
            <person name="Tan M."/>
            <person name="Yao F."/>
            <person name="Su S."/>
        </authorList>
    </citation>
    <scope>NUCLEOTIDE SEQUENCE [LARGE SCALE GENOMIC DNA]</scope>
    <source>
        <strain evidence="2 5">M2</strain>
    </source>
</reference>
<evidence type="ECO:0000313" key="2">
    <source>
        <dbReference type="EMBL" id="AWF94596.1"/>
    </source>
</evidence>
<protein>
    <submittedName>
        <fullName evidence="3">Uncharacterized protein</fullName>
    </submittedName>
</protein>
<keyword evidence="1" id="KW-0472">Membrane</keyword>
<dbReference type="RefSeq" id="WP_043941021.1">
    <property type="nucleotide sequence ID" value="NZ_CP020928.1"/>
</dbReference>
<name>A0A0D1KJP2_9LACO</name>
<feature type="transmembrane region" description="Helical" evidence="1">
    <location>
        <begin position="12"/>
        <end position="35"/>
    </location>
</feature>
<keyword evidence="1" id="KW-1133">Transmembrane helix</keyword>
<sequence>MTIGRIYSDLKAMFELLAWITFIFVLFVLSSRYLYGMDYSIFLPLVVMLYAGVWVGLSVALVLTWIFSAGAAKQATQTTK</sequence>